<evidence type="ECO:0000256" key="6">
    <source>
        <dbReference type="SAM" id="MobiDB-lite"/>
    </source>
</evidence>
<dbReference type="OMA" id="PYNRYLP"/>
<dbReference type="Ensembl" id="ENSSTUT00000033947.1">
    <property type="protein sequence ID" value="ENSSTUP00000032487.1"/>
    <property type="gene ID" value="ENSSTUG00000013954.1"/>
</dbReference>
<sequence length="956" mass="105004">MELQHTHCVTCLSQRCMTRPEPGISCDLVTCPLVCGAIFHTCKGPEHRLLCPLERVPCLNSGFGCPATLVRTRIPAHLEVCPAGVVCCTMEWNRWPISCLDYTSYESLSWGVEETEQLDMALALQDQHTLIESLKVVAMAPTVERQPTVVAVESEKDTASDSAVLVVADPIAATSESLPPLTPQSPPPLTPQSPPPLTPQSPPPLTPQSPPPLTPQSPPPLTPQSPPPLTPQSPPPLTPQSPPPLTPQSPPPLTPQSPPPLTPQSPPPLTPPLGSAKDKIANGINGLNEERYSKLYEATVETARSLAAALDVLSSANNTSDNNTEQHINGGAVLEPQRSENSSDRNEELLLHNRLEVKGPVAEGVDLKECYGQLHQLHQATIQLRRSLVTALGDLGNTVKYTDPINGAPSHPQAEPNSSFHQLEDADSMNVEMKDAEAGSSVGPLRVVSRTDSEVAMNVVVDGNMQIELLGRASKSVEGIDGQSLCNGCLSGKGSQKRPQEQVLGSDSADQQQPGTSSWSSSETVCLIKVQDDLNLSPVPQGSCGFQSQPQPQSHPDPPLAPPLHIHQGIAHRASHVVLEDRGLERKFQNHQLLRGLGQFALSNGRRVRVRFRPKMEDKAVDTSDLEQEDDPMGLGEIDLITAALLFCLEESRKCRRISETTYVDGFHVDFGTQTFTFPAAILVTSTRVGDVASAAACDHAPQLSYPSPFRTLRLDLVLEEVPQIRNMPCNRLQQMFSFVCGQLFRRDEYSSHFKNVHEDIHAGLNGWMEHRCPLAYYGCTYSQRRFCPSSQGSKVIHDRNLRSFGVQPSPVGGEPLGESQSDQFSGLPFEVLEHVARFLDGFSLCQLSVVSRTMRDVCASLLQSRGIVELRWERRQYPNGTFSWQIKDRVWRFSTAFSTVSEWRFAEVSSMSDHLRTCRYNTVERKMEAVPLPSMCTARDRSLLSVLKLQEQHMT</sequence>
<protein>
    <submittedName>
        <fullName evidence="9">F-box protein 30b</fullName>
    </submittedName>
</protein>
<evidence type="ECO:0000256" key="4">
    <source>
        <dbReference type="ARBA" id="ARBA00022833"/>
    </source>
</evidence>
<dbReference type="GO" id="GO:0061630">
    <property type="term" value="F:ubiquitin protein ligase activity"/>
    <property type="evidence" value="ECO:0007669"/>
    <property type="project" value="InterPro"/>
</dbReference>
<dbReference type="SUPFAM" id="SSF49599">
    <property type="entry name" value="TRAF domain-like"/>
    <property type="match status" value="1"/>
</dbReference>
<reference evidence="9" key="2">
    <citation type="submission" date="2025-08" db="UniProtKB">
        <authorList>
            <consortium name="Ensembl"/>
        </authorList>
    </citation>
    <scope>IDENTIFICATION</scope>
</reference>
<dbReference type="GO" id="GO:0008270">
    <property type="term" value="F:zinc ion binding"/>
    <property type="evidence" value="ECO:0007669"/>
    <property type="project" value="UniProtKB-KW"/>
</dbReference>
<accession>A0A673YDJ3</accession>
<keyword evidence="2 5" id="KW-0863">Zinc-finger</keyword>
<evidence type="ECO:0000259" key="8">
    <source>
        <dbReference type="PROSITE" id="PS50181"/>
    </source>
</evidence>
<dbReference type="RefSeq" id="XP_029597072.1">
    <property type="nucleotide sequence ID" value="XM_029741212.1"/>
</dbReference>
<dbReference type="InterPro" id="IPR001293">
    <property type="entry name" value="Znf_TRAF"/>
</dbReference>
<evidence type="ECO:0000259" key="7">
    <source>
        <dbReference type="PROSITE" id="PS50145"/>
    </source>
</evidence>
<dbReference type="RefSeq" id="XP_029597025.1">
    <property type="nucleotide sequence ID" value="XM_029741165.1"/>
</dbReference>
<feature type="compositionally biased region" description="Basic and acidic residues" evidence="6">
    <location>
        <begin position="337"/>
        <end position="346"/>
    </location>
</feature>
<evidence type="ECO:0000256" key="1">
    <source>
        <dbReference type="ARBA" id="ARBA00022723"/>
    </source>
</evidence>
<dbReference type="InterPro" id="IPR036047">
    <property type="entry name" value="F-box-like_dom_sf"/>
</dbReference>
<dbReference type="PRINTS" id="PR01217">
    <property type="entry name" value="PRICHEXTENSN"/>
</dbReference>
<dbReference type="InParanoid" id="A0A673YDJ3"/>
<dbReference type="PANTHER" id="PTHR15933">
    <property type="entry name" value="PROTEIN CBG16327"/>
    <property type="match status" value="1"/>
</dbReference>
<evidence type="ECO:0000256" key="3">
    <source>
        <dbReference type="ARBA" id="ARBA00022786"/>
    </source>
</evidence>
<feature type="compositionally biased region" description="Pro residues" evidence="6">
    <location>
        <begin position="180"/>
        <end position="271"/>
    </location>
</feature>
<dbReference type="KEGG" id="stru:115179517"/>
<dbReference type="Gene3D" id="1.20.1280.50">
    <property type="match status" value="1"/>
</dbReference>
<dbReference type="InterPro" id="IPR001810">
    <property type="entry name" value="F-box_dom"/>
</dbReference>
<evidence type="ECO:0000313" key="9">
    <source>
        <dbReference type="Ensembl" id="ENSSTUP00000032487.1"/>
    </source>
</evidence>
<dbReference type="SUPFAM" id="SSF81383">
    <property type="entry name" value="F-box domain"/>
    <property type="match status" value="1"/>
</dbReference>
<keyword evidence="1 5" id="KW-0479">Metal-binding</keyword>
<evidence type="ECO:0000256" key="2">
    <source>
        <dbReference type="ARBA" id="ARBA00022771"/>
    </source>
</evidence>
<feature type="region of interest" description="Disordered" evidence="6">
    <location>
        <begin position="175"/>
        <end position="280"/>
    </location>
</feature>
<dbReference type="Proteomes" id="UP000472277">
    <property type="component" value="Chromosome 1"/>
</dbReference>
<dbReference type="InterPro" id="IPR043013">
    <property type="entry name" value="Znf_TRAF_N"/>
</dbReference>
<reference evidence="9" key="3">
    <citation type="submission" date="2025-09" db="UniProtKB">
        <authorList>
            <consortium name="Ensembl"/>
        </authorList>
    </citation>
    <scope>IDENTIFICATION</scope>
</reference>
<feature type="compositionally biased region" description="Polar residues" evidence="6">
    <location>
        <begin position="317"/>
        <end position="327"/>
    </location>
</feature>
<evidence type="ECO:0000313" key="10">
    <source>
        <dbReference type="Proteomes" id="UP000472277"/>
    </source>
</evidence>
<dbReference type="GeneID" id="115179517"/>
<dbReference type="OrthoDB" id="5918172at2759"/>
<name>A0A673YDJ3_SALTR</name>
<keyword evidence="3" id="KW-0833">Ubl conjugation pathway</keyword>
<reference evidence="9" key="1">
    <citation type="submission" date="2021-04" db="EMBL/GenBank/DDBJ databases">
        <authorList>
            <consortium name="Wellcome Sanger Institute Data Sharing"/>
        </authorList>
    </citation>
    <scope>NUCLEOTIDE SEQUENCE [LARGE SCALE GENOMIC DNA]</scope>
</reference>
<dbReference type="Pfam" id="PF15966">
    <property type="entry name" value="F-box_4"/>
    <property type="match status" value="1"/>
</dbReference>
<keyword evidence="10" id="KW-1185">Reference proteome</keyword>
<feature type="domain" description="F-box" evidence="8">
    <location>
        <begin position="822"/>
        <end position="876"/>
    </location>
</feature>
<dbReference type="InterPro" id="IPR031890">
    <property type="entry name" value="Fbxo30/Fbxo40"/>
</dbReference>
<dbReference type="Pfam" id="PF15965">
    <property type="entry name" value="zf-TRAF_2"/>
    <property type="match status" value="1"/>
</dbReference>
<dbReference type="PROSITE" id="PS50145">
    <property type="entry name" value="ZF_TRAF"/>
    <property type="match status" value="1"/>
</dbReference>
<feature type="region of interest" description="Disordered" evidence="6">
    <location>
        <begin position="539"/>
        <end position="565"/>
    </location>
</feature>
<dbReference type="Gene3D" id="3.30.40.150">
    <property type="entry name" value="TRAF-like zinc-finger, N-terminal subdomain"/>
    <property type="match status" value="1"/>
</dbReference>
<dbReference type="PROSITE" id="PS50181">
    <property type="entry name" value="FBOX"/>
    <property type="match status" value="1"/>
</dbReference>
<feature type="compositionally biased region" description="Polar residues" evidence="6">
    <location>
        <begin position="503"/>
        <end position="522"/>
    </location>
</feature>
<dbReference type="GeneTree" id="ENSGT00950000183204"/>
<evidence type="ECO:0000256" key="5">
    <source>
        <dbReference type="PROSITE-ProRule" id="PRU00207"/>
    </source>
</evidence>
<gene>
    <name evidence="9" type="primary">LOC115179517</name>
</gene>
<feature type="region of interest" description="Disordered" evidence="6">
    <location>
        <begin position="491"/>
        <end position="522"/>
    </location>
</feature>
<keyword evidence="4 5" id="KW-0862">Zinc</keyword>
<feature type="compositionally biased region" description="Pro residues" evidence="6">
    <location>
        <begin position="553"/>
        <end position="562"/>
    </location>
</feature>
<dbReference type="AlphaFoldDB" id="A0A673YDJ3"/>
<feature type="region of interest" description="Disordered" evidence="6">
    <location>
        <begin position="317"/>
        <end position="346"/>
    </location>
</feature>
<proteinExistence type="predicted"/>
<feature type="domain" description="TRAF-type" evidence="7">
    <location>
        <begin position="47"/>
        <end position="99"/>
    </location>
</feature>
<feature type="zinc finger region" description="TRAF-type" evidence="5">
    <location>
        <begin position="47"/>
        <end position="99"/>
    </location>
</feature>
<dbReference type="PANTHER" id="PTHR15933:SF13">
    <property type="entry name" value="F-BOX ONLY PROTEIN 30"/>
    <property type="match status" value="1"/>
</dbReference>
<organism evidence="9 10">
    <name type="scientific">Salmo trutta</name>
    <name type="common">Brown trout</name>
    <dbReference type="NCBI Taxonomy" id="8032"/>
    <lineage>
        <taxon>Eukaryota</taxon>
        <taxon>Metazoa</taxon>
        <taxon>Chordata</taxon>
        <taxon>Craniata</taxon>
        <taxon>Vertebrata</taxon>
        <taxon>Euteleostomi</taxon>
        <taxon>Actinopterygii</taxon>
        <taxon>Neopterygii</taxon>
        <taxon>Teleostei</taxon>
        <taxon>Protacanthopterygii</taxon>
        <taxon>Salmoniformes</taxon>
        <taxon>Salmonidae</taxon>
        <taxon>Salmoninae</taxon>
        <taxon>Salmo</taxon>
    </lineage>
</organism>